<evidence type="ECO:0000313" key="1">
    <source>
        <dbReference type="EMBL" id="KAI5658073.1"/>
    </source>
</evidence>
<organism evidence="1 2">
    <name type="scientific">Catharanthus roseus</name>
    <name type="common">Madagascar periwinkle</name>
    <name type="synonym">Vinca rosea</name>
    <dbReference type="NCBI Taxonomy" id="4058"/>
    <lineage>
        <taxon>Eukaryota</taxon>
        <taxon>Viridiplantae</taxon>
        <taxon>Streptophyta</taxon>
        <taxon>Embryophyta</taxon>
        <taxon>Tracheophyta</taxon>
        <taxon>Spermatophyta</taxon>
        <taxon>Magnoliopsida</taxon>
        <taxon>eudicotyledons</taxon>
        <taxon>Gunneridae</taxon>
        <taxon>Pentapetalae</taxon>
        <taxon>asterids</taxon>
        <taxon>lamiids</taxon>
        <taxon>Gentianales</taxon>
        <taxon>Apocynaceae</taxon>
        <taxon>Rauvolfioideae</taxon>
        <taxon>Vinceae</taxon>
        <taxon>Catharanthinae</taxon>
        <taxon>Catharanthus</taxon>
    </lineage>
</organism>
<comment type="caution">
    <text evidence="1">The sequence shown here is derived from an EMBL/GenBank/DDBJ whole genome shotgun (WGS) entry which is preliminary data.</text>
</comment>
<reference evidence="2" key="1">
    <citation type="journal article" date="2023" name="Nat. Plants">
        <title>Single-cell RNA sequencing provides a high-resolution roadmap for understanding the multicellular compartmentation of specialized metabolism.</title>
        <authorList>
            <person name="Sun S."/>
            <person name="Shen X."/>
            <person name="Li Y."/>
            <person name="Li Y."/>
            <person name="Wang S."/>
            <person name="Li R."/>
            <person name="Zhang H."/>
            <person name="Shen G."/>
            <person name="Guo B."/>
            <person name="Wei J."/>
            <person name="Xu J."/>
            <person name="St-Pierre B."/>
            <person name="Chen S."/>
            <person name="Sun C."/>
        </authorList>
    </citation>
    <scope>NUCLEOTIDE SEQUENCE [LARGE SCALE GENOMIC DNA]</scope>
</reference>
<proteinExistence type="predicted"/>
<name>A0ACC0AF58_CATRO</name>
<evidence type="ECO:0000313" key="2">
    <source>
        <dbReference type="Proteomes" id="UP001060085"/>
    </source>
</evidence>
<keyword evidence="2" id="KW-1185">Reference proteome</keyword>
<sequence length="224" mass="25257">MQNFTFGGVFGEEVQLALLVHAIIILVRSESQSGTCSNDSKKKSGRDPSLMPPIWRTGKLLEANENNEALLQCPDAQLDDTQWHALVKYWKDKKVQLKTQGLLASRLDVFSKSRIGKDGVILDKETMTILLLIKDCIAQVFQEDCTKAMKEQMFKKFMGEDNHGYTDCVGRTSRTKPYQEISSTTLTIESIPQDVLQQIIQMVKEELCGDEQEEFKGTLKSSTS</sequence>
<dbReference type="EMBL" id="CM044706">
    <property type="protein sequence ID" value="KAI5658073.1"/>
    <property type="molecule type" value="Genomic_DNA"/>
</dbReference>
<accession>A0ACC0AF58</accession>
<dbReference type="Proteomes" id="UP001060085">
    <property type="component" value="Linkage Group LG06"/>
</dbReference>
<gene>
    <name evidence="1" type="ORF">M9H77_26866</name>
</gene>
<protein>
    <submittedName>
        <fullName evidence="1">Uncharacterized protein</fullName>
    </submittedName>
</protein>